<gene>
    <name evidence="1" type="ORF">SAMN04488563_1660</name>
</gene>
<proteinExistence type="predicted"/>
<evidence type="ECO:0000313" key="1">
    <source>
        <dbReference type="EMBL" id="SDU42619.1"/>
    </source>
</evidence>
<dbReference type="Proteomes" id="UP000182977">
    <property type="component" value="Chromosome I"/>
</dbReference>
<evidence type="ECO:0000313" key="2">
    <source>
        <dbReference type="Proteomes" id="UP000182977"/>
    </source>
</evidence>
<dbReference type="AlphaFoldDB" id="A0A1H2IEN5"/>
<name>A0A1H2IEN5_9ACTN</name>
<reference evidence="2" key="1">
    <citation type="submission" date="2016-10" db="EMBL/GenBank/DDBJ databases">
        <authorList>
            <person name="Varghese N."/>
            <person name="Submissions S."/>
        </authorList>
    </citation>
    <scope>NUCLEOTIDE SEQUENCE [LARGE SCALE GENOMIC DNA]</scope>
    <source>
        <strain evidence="2">DSM 45079</strain>
    </source>
</reference>
<dbReference type="EMBL" id="LT629791">
    <property type="protein sequence ID" value="SDU42619.1"/>
    <property type="molecule type" value="Genomic_DNA"/>
</dbReference>
<organism evidence="1 2">
    <name type="scientific">Jiangella alkaliphila</name>
    <dbReference type="NCBI Taxonomy" id="419479"/>
    <lineage>
        <taxon>Bacteria</taxon>
        <taxon>Bacillati</taxon>
        <taxon>Actinomycetota</taxon>
        <taxon>Actinomycetes</taxon>
        <taxon>Jiangellales</taxon>
        <taxon>Jiangellaceae</taxon>
        <taxon>Jiangella</taxon>
    </lineage>
</organism>
<accession>A0A1H2IEN5</accession>
<dbReference type="STRING" id="419479.SAMN04488563_1660"/>
<sequence length="126" mass="13432">MGGVIVTSRGPLFDGRAGQAIAAAVDKSVDTVARDAVDEVRAILSADLQNATGYYESQIQTERQSDSQVVSDAGVVYGPWLEGVSSRNASTGFAGYGQFRRAADRVRQQATETAEQVVRQHLSGVR</sequence>
<protein>
    <submittedName>
        <fullName evidence="1">Uncharacterized protein</fullName>
    </submittedName>
</protein>
<keyword evidence="2" id="KW-1185">Reference proteome</keyword>